<dbReference type="CDD" id="cd00761">
    <property type="entry name" value="Glyco_tranf_GTA_type"/>
    <property type="match status" value="1"/>
</dbReference>
<keyword evidence="2" id="KW-0808">Transferase</keyword>
<accession>A0A084U3U7</accession>
<dbReference type="AlphaFoldDB" id="A0A084U3U7"/>
<name>A0A084U3U7_MALIO</name>
<dbReference type="InterPro" id="IPR001173">
    <property type="entry name" value="Glyco_trans_2-like"/>
</dbReference>
<sequence length="321" mass="38524">MKITVLYYLYKDSKFLKESLDSLFNQTDNNFEIVFIEDCTSEEIHDCLRQYDLSDKRIKVVKFMENYGRSFAYNFALNKIKGSYVYFAESRCIFDSNFIKWFKENIDEKKNYDWISFANSELDLNEKTEDIRTVINGNYPENFLSLVNTKLTIKDKLFRTKFLLSEKIEFIQFKSYFSLFIFDVLENYKEAAIVNKILVLWKRENNEFYDYNLYNILESAEILKEKINNCNSSDDKKDAYYTWLPILILFEFLSKMFASYENEKIVSISIKNAYDLIEKLDSNFKSNKYISLLNNKAIYEYIKEFKPNYNFVKKVFTSMGK</sequence>
<evidence type="ECO:0000313" key="2">
    <source>
        <dbReference type="EMBL" id="KFB07633.1"/>
    </source>
</evidence>
<dbReference type="RefSeq" id="WP_036451851.1">
    <property type="nucleotide sequence ID" value="NZ_AWQU01000074.1"/>
</dbReference>
<dbReference type="Proteomes" id="UP000028523">
    <property type="component" value="Unassembled WGS sequence"/>
</dbReference>
<dbReference type="InterPro" id="IPR029044">
    <property type="entry name" value="Nucleotide-diphossugar_trans"/>
</dbReference>
<dbReference type="Pfam" id="PF00535">
    <property type="entry name" value="Glycos_transf_2"/>
    <property type="match status" value="1"/>
</dbReference>
<organism evidence="2 3">
    <name type="scientific">Malacoplasma iowae DK-CPA</name>
    <dbReference type="NCBI Taxonomy" id="1394179"/>
    <lineage>
        <taxon>Bacteria</taxon>
        <taxon>Bacillati</taxon>
        <taxon>Mycoplasmatota</taxon>
        <taxon>Mycoplasmoidales</taxon>
        <taxon>Mycoplasmoidaceae</taxon>
        <taxon>Malacoplasma</taxon>
    </lineage>
</organism>
<evidence type="ECO:0000259" key="1">
    <source>
        <dbReference type="Pfam" id="PF00535"/>
    </source>
</evidence>
<keyword evidence="3" id="KW-1185">Reference proteome</keyword>
<dbReference type="SUPFAM" id="SSF53448">
    <property type="entry name" value="Nucleotide-diphospho-sugar transferases"/>
    <property type="match status" value="1"/>
</dbReference>
<protein>
    <submittedName>
        <fullName evidence="2">Glycosyltransferase</fullName>
    </submittedName>
</protein>
<proteinExistence type="predicted"/>
<feature type="domain" description="Glycosyltransferase 2-like" evidence="1">
    <location>
        <begin position="10"/>
        <end position="136"/>
    </location>
</feature>
<dbReference type="Gene3D" id="3.90.550.10">
    <property type="entry name" value="Spore Coat Polysaccharide Biosynthesis Protein SpsA, Chain A"/>
    <property type="match status" value="1"/>
</dbReference>
<gene>
    <name evidence="2" type="ORF">P271_482</name>
</gene>
<comment type="caution">
    <text evidence="2">The sequence shown here is derived from an EMBL/GenBank/DDBJ whole genome shotgun (WGS) entry which is preliminary data.</text>
</comment>
<evidence type="ECO:0000313" key="3">
    <source>
        <dbReference type="Proteomes" id="UP000028523"/>
    </source>
</evidence>
<dbReference type="EMBL" id="AWQU01000074">
    <property type="protein sequence ID" value="KFB07633.1"/>
    <property type="molecule type" value="Genomic_DNA"/>
</dbReference>
<reference evidence="2 3" key="1">
    <citation type="journal article" date="2014" name="PLoS ONE">
        <title>Reduction of Hydrogen Peroxide Accumulation and Toxicity by a Catalase from Mycoplasma iowae.</title>
        <authorList>
            <person name="Pritchard R.E."/>
            <person name="Prassinos A.J."/>
            <person name="Osborne J.D."/>
            <person name="Raviv Z."/>
            <person name="Balish M.F."/>
        </authorList>
    </citation>
    <scope>NUCLEOTIDE SEQUENCE [LARGE SCALE GENOMIC DNA]</scope>
    <source>
        <strain evidence="2 3">DK-CPA</strain>
    </source>
</reference>
<dbReference type="GO" id="GO:0016740">
    <property type="term" value="F:transferase activity"/>
    <property type="evidence" value="ECO:0007669"/>
    <property type="project" value="UniProtKB-KW"/>
</dbReference>